<gene>
    <name evidence="2" type="ORF">CYCCA115_LOCUS22660</name>
</gene>
<feature type="region of interest" description="Disordered" evidence="1">
    <location>
        <begin position="1"/>
        <end position="22"/>
    </location>
</feature>
<protein>
    <submittedName>
        <fullName evidence="2">Uncharacterized protein</fullName>
    </submittedName>
</protein>
<dbReference type="AlphaFoldDB" id="A0AAD2GB28"/>
<evidence type="ECO:0000313" key="3">
    <source>
        <dbReference type="Proteomes" id="UP001295423"/>
    </source>
</evidence>
<accession>A0AAD2GB28</accession>
<organism evidence="2 3">
    <name type="scientific">Cylindrotheca closterium</name>
    <dbReference type="NCBI Taxonomy" id="2856"/>
    <lineage>
        <taxon>Eukaryota</taxon>
        <taxon>Sar</taxon>
        <taxon>Stramenopiles</taxon>
        <taxon>Ochrophyta</taxon>
        <taxon>Bacillariophyta</taxon>
        <taxon>Bacillariophyceae</taxon>
        <taxon>Bacillariophycidae</taxon>
        <taxon>Bacillariales</taxon>
        <taxon>Bacillariaceae</taxon>
        <taxon>Cylindrotheca</taxon>
    </lineage>
</organism>
<dbReference type="EMBL" id="CAKOGP040002314">
    <property type="protein sequence ID" value="CAJ1967196.1"/>
    <property type="molecule type" value="Genomic_DNA"/>
</dbReference>
<reference evidence="2" key="1">
    <citation type="submission" date="2023-08" db="EMBL/GenBank/DDBJ databases">
        <authorList>
            <person name="Audoor S."/>
            <person name="Bilcke G."/>
        </authorList>
    </citation>
    <scope>NUCLEOTIDE SEQUENCE</scope>
</reference>
<proteinExistence type="predicted"/>
<sequence>MDGGKRRREDQRRNAGKGSDSKACTNCGKACPFNHFSKKQIHQRNSKRLICFTCLGKPIPGAANRAPIKKECQECGKILSSEGFSKAQWGKCGECKRCIERKKKQRVVCTLCNLPNAHAGFTMCRDCYLAQKEDTKSSKLSIGVRYIIPNFRNERDLSFQTCQLPLNTLIGNYTLLYVSLDGDQLQPISSSAKGSLEIKTKDDSENRMVGSVKMALGQLQERFDSISSFDIIEQPPDRGVNTELLAFFASHVHIFAPDSSWHDHQGDCYTLHGDGIPGKLKIIKDDVALPLWYSSSRKIRPQRNADEVLRRYENTSNYWVCNHFRLSEDIGRLIRKFVCPIPVLQFMSGDLFLVTAASAFKRRVLVQSEVIVVARKV</sequence>
<comment type="caution">
    <text evidence="2">The sequence shown here is derived from an EMBL/GenBank/DDBJ whole genome shotgun (WGS) entry which is preliminary data.</text>
</comment>
<evidence type="ECO:0000313" key="2">
    <source>
        <dbReference type="EMBL" id="CAJ1967196.1"/>
    </source>
</evidence>
<evidence type="ECO:0000256" key="1">
    <source>
        <dbReference type="SAM" id="MobiDB-lite"/>
    </source>
</evidence>
<dbReference type="Proteomes" id="UP001295423">
    <property type="component" value="Unassembled WGS sequence"/>
</dbReference>
<keyword evidence="3" id="KW-1185">Reference proteome</keyword>
<name>A0AAD2GB28_9STRA</name>